<evidence type="ECO:0000256" key="1">
    <source>
        <dbReference type="ARBA" id="ARBA00010088"/>
    </source>
</evidence>
<dbReference type="Proteomes" id="UP000694548">
    <property type="component" value="Unassembled WGS sequence"/>
</dbReference>
<dbReference type="Ensembl" id="ENSNFUT00015029991.1">
    <property type="protein sequence ID" value="ENSNFUP00015028705.1"/>
    <property type="gene ID" value="ENSNFUG00015013901.1"/>
</dbReference>
<dbReference type="GO" id="GO:0097176">
    <property type="term" value="P:epoxide metabolic process"/>
    <property type="evidence" value="ECO:0007669"/>
    <property type="project" value="TreeGrafter"/>
</dbReference>
<keyword evidence="2" id="KW-0378">Hydrolase</keyword>
<dbReference type="AlphaFoldDB" id="A0A8C6M6M2"/>
<evidence type="ECO:0000313" key="5">
    <source>
        <dbReference type="Ensembl" id="ENSNFUP00015028705.1"/>
    </source>
</evidence>
<dbReference type="GO" id="GO:0004301">
    <property type="term" value="F:epoxide hydrolase activity"/>
    <property type="evidence" value="ECO:0007669"/>
    <property type="project" value="TreeGrafter"/>
</dbReference>
<organism evidence="5 6">
    <name type="scientific">Nothobranchius furzeri</name>
    <name type="common">Turquoise killifish</name>
    <dbReference type="NCBI Taxonomy" id="105023"/>
    <lineage>
        <taxon>Eukaryota</taxon>
        <taxon>Metazoa</taxon>
        <taxon>Chordata</taxon>
        <taxon>Craniata</taxon>
        <taxon>Vertebrata</taxon>
        <taxon>Euteleostomi</taxon>
        <taxon>Actinopterygii</taxon>
        <taxon>Neopterygii</taxon>
        <taxon>Teleostei</taxon>
        <taxon>Neoteleostei</taxon>
        <taxon>Acanthomorphata</taxon>
        <taxon>Ovalentaria</taxon>
        <taxon>Atherinomorphae</taxon>
        <taxon>Cyprinodontiformes</taxon>
        <taxon>Nothobranchiidae</taxon>
        <taxon>Nothobranchius</taxon>
    </lineage>
</organism>
<proteinExistence type="inferred from homology"/>
<keyword evidence="3" id="KW-0732">Signal</keyword>
<feature type="domain" description="Epoxide hydrolase N-terminal" evidence="4">
    <location>
        <begin position="51"/>
        <end position="126"/>
    </location>
</feature>
<dbReference type="Gene3D" id="3.40.50.1820">
    <property type="entry name" value="alpha/beta hydrolase"/>
    <property type="match status" value="1"/>
</dbReference>
<keyword evidence="6" id="KW-1185">Reference proteome</keyword>
<evidence type="ECO:0000313" key="6">
    <source>
        <dbReference type="Proteomes" id="UP000694548"/>
    </source>
</evidence>
<dbReference type="PANTHER" id="PTHR21661:SF70">
    <property type="entry name" value="EPOXIDE HYDROLASE 1"/>
    <property type="match status" value="1"/>
</dbReference>
<dbReference type="Ensembl" id="ENSNFUT00015030001.1">
    <property type="protein sequence ID" value="ENSNFUP00015028714.1"/>
    <property type="gene ID" value="ENSNFUG00015013906.1"/>
</dbReference>
<feature type="signal peptide" evidence="3">
    <location>
        <begin position="1"/>
        <end position="17"/>
    </location>
</feature>
<dbReference type="SUPFAM" id="SSF53474">
    <property type="entry name" value="alpha/beta-Hydrolases"/>
    <property type="match status" value="1"/>
</dbReference>
<name>A0A8C6M6M2_NOTFU</name>
<feature type="chain" id="PRO_5044681397" description="Epoxide hydrolase N-terminal domain-containing protein" evidence="3">
    <location>
        <begin position="18"/>
        <end position="163"/>
    </location>
</feature>
<reference evidence="5" key="1">
    <citation type="submission" date="2025-05" db="UniProtKB">
        <authorList>
            <consortium name="Ensembl"/>
        </authorList>
    </citation>
    <scope>IDENTIFICATION</scope>
</reference>
<dbReference type="Pfam" id="PF06441">
    <property type="entry name" value="EHN"/>
    <property type="match status" value="1"/>
</dbReference>
<dbReference type="PANTHER" id="PTHR21661">
    <property type="entry name" value="EPOXIDE HYDROLASE 1-RELATED"/>
    <property type="match status" value="1"/>
</dbReference>
<evidence type="ECO:0000259" key="4">
    <source>
        <dbReference type="Pfam" id="PF06441"/>
    </source>
</evidence>
<comment type="similarity">
    <text evidence="1">Belongs to the peptidase S33 family.</text>
</comment>
<dbReference type="InterPro" id="IPR029058">
    <property type="entry name" value="AB_hydrolase_fold"/>
</dbReference>
<protein>
    <recommendedName>
        <fullName evidence="4">Epoxide hydrolase N-terminal domain-containing protein</fullName>
    </recommendedName>
</protein>
<accession>A0A8C6M6M2</accession>
<dbReference type="InterPro" id="IPR010497">
    <property type="entry name" value="Epoxide_hydro_N"/>
</dbReference>
<evidence type="ECO:0000256" key="2">
    <source>
        <dbReference type="ARBA" id="ARBA00022801"/>
    </source>
</evidence>
<sequence length="163" mass="18997">MMLILVLVALIAGGLITFLLQRSGDQVLKTEDGWWGAGDHCETQEDVTIWPFEVTTSDEELEDLYRRIDQTRPVLSLENSQFHYGFNSHYLKKVVSYWRHDFDWRRQVTRLNQYPHFKTRIEGGSINRFTTVPAYLYTDGWHSSYRKYSTIKTASKHASASGT</sequence>
<evidence type="ECO:0000256" key="3">
    <source>
        <dbReference type="SAM" id="SignalP"/>
    </source>
</evidence>
<dbReference type="GeneTree" id="ENSGT01010000225991"/>